<feature type="transmembrane region" description="Helical" evidence="1">
    <location>
        <begin position="115"/>
        <end position="134"/>
    </location>
</feature>
<dbReference type="Proteomes" id="UP000799779">
    <property type="component" value="Unassembled WGS sequence"/>
</dbReference>
<dbReference type="OrthoDB" id="5313995at2759"/>
<dbReference type="InterPro" id="IPR056121">
    <property type="entry name" value="DUF7704"/>
</dbReference>
<dbReference type="PANTHER" id="PTHR37019:SF1">
    <property type="entry name" value="EXPERA DOMAIN-CONTAINING PROTEIN"/>
    <property type="match status" value="1"/>
</dbReference>
<evidence type="ECO:0000256" key="1">
    <source>
        <dbReference type="SAM" id="Phobius"/>
    </source>
</evidence>
<accession>A0A6A5VZ25</accession>
<feature type="transmembrane region" description="Helical" evidence="1">
    <location>
        <begin position="154"/>
        <end position="173"/>
    </location>
</feature>
<evidence type="ECO:0000313" key="3">
    <source>
        <dbReference type="EMBL" id="KAF1994952.1"/>
    </source>
</evidence>
<feature type="transmembrane region" description="Helical" evidence="1">
    <location>
        <begin position="85"/>
        <end position="103"/>
    </location>
</feature>
<gene>
    <name evidence="3" type="ORF">P154DRAFT_360476</name>
</gene>
<dbReference type="PANTHER" id="PTHR37019">
    <property type="entry name" value="CHROMOSOME 1, WHOLE GENOME SHOTGUN SEQUENCE"/>
    <property type="match status" value="1"/>
</dbReference>
<keyword evidence="4" id="KW-1185">Reference proteome</keyword>
<keyword evidence="1" id="KW-0812">Transmembrane</keyword>
<keyword evidence="1" id="KW-0472">Membrane</keyword>
<protein>
    <recommendedName>
        <fullName evidence="2">DUF7704 domain-containing protein</fullName>
    </recommendedName>
</protein>
<evidence type="ECO:0000259" key="2">
    <source>
        <dbReference type="Pfam" id="PF24803"/>
    </source>
</evidence>
<organism evidence="3 4">
    <name type="scientific">Amniculicola lignicola CBS 123094</name>
    <dbReference type="NCBI Taxonomy" id="1392246"/>
    <lineage>
        <taxon>Eukaryota</taxon>
        <taxon>Fungi</taxon>
        <taxon>Dikarya</taxon>
        <taxon>Ascomycota</taxon>
        <taxon>Pezizomycotina</taxon>
        <taxon>Dothideomycetes</taxon>
        <taxon>Pleosporomycetidae</taxon>
        <taxon>Pleosporales</taxon>
        <taxon>Amniculicolaceae</taxon>
        <taxon>Amniculicola</taxon>
    </lineage>
</organism>
<sequence length="183" mass="20892">MIIAWPGLTSHASLNIIYPILTSATIALVMVHPIPSFYRIFFTFIDPLVALSGGYLNFFDPHTVITSMFPPTHTWSDRTPSHHMLLHQLGGAFFMMAFLMVFMLRCTKDVNIWKLFEAGILITDFGMFYSMWVALGAQKRLSIGDLRWEEWGSIAITGFVTVVRILFLMEVGFKKTKKAKKYS</sequence>
<dbReference type="AlphaFoldDB" id="A0A6A5VZ25"/>
<name>A0A6A5VZ25_9PLEO</name>
<proteinExistence type="predicted"/>
<dbReference type="EMBL" id="ML977648">
    <property type="protein sequence ID" value="KAF1994952.1"/>
    <property type="molecule type" value="Genomic_DNA"/>
</dbReference>
<feature type="domain" description="DUF7704" evidence="2">
    <location>
        <begin position="34"/>
        <end position="171"/>
    </location>
</feature>
<evidence type="ECO:0000313" key="4">
    <source>
        <dbReference type="Proteomes" id="UP000799779"/>
    </source>
</evidence>
<reference evidence="3" key="1">
    <citation type="journal article" date="2020" name="Stud. Mycol.">
        <title>101 Dothideomycetes genomes: a test case for predicting lifestyles and emergence of pathogens.</title>
        <authorList>
            <person name="Haridas S."/>
            <person name="Albert R."/>
            <person name="Binder M."/>
            <person name="Bloem J."/>
            <person name="Labutti K."/>
            <person name="Salamov A."/>
            <person name="Andreopoulos B."/>
            <person name="Baker S."/>
            <person name="Barry K."/>
            <person name="Bills G."/>
            <person name="Bluhm B."/>
            <person name="Cannon C."/>
            <person name="Castanera R."/>
            <person name="Culley D."/>
            <person name="Daum C."/>
            <person name="Ezra D."/>
            <person name="Gonzalez J."/>
            <person name="Henrissat B."/>
            <person name="Kuo A."/>
            <person name="Liang C."/>
            <person name="Lipzen A."/>
            <person name="Lutzoni F."/>
            <person name="Magnuson J."/>
            <person name="Mondo S."/>
            <person name="Nolan M."/>
            <person name="Ohm R."/>
            <person name="Pangilinan J."/>
            <person name="Park H.-J."/>
            <person name="Ramirez L."/>
            <person name="Alfaro M."/>
            <person name="Sun H."/>
            <person name="Tritt A."/>
            <person name="Yoshinaga Y."/>
            <person name="Zwiers L.-H."/>
            <person name="Turgeon B."/>
            <person name="Goodwin S."/>
            <person name="Spatafora J."/>
            <person name="Crous P."/>
            <person name="Grigoriev I."/>
        </authorList>
    </citation>
    <scope>NUCLEOTIDE SEQUENCE</scope>
    <source>
        <strain evidence="3">CBS 123094</strain>
    </source>
</reference>
<dbReference type="Pfam" id="PF24803">
    <property type="entry name" value="DUF7704"/>
    <property type="match status" value="1"/>
</dbReference>
<keyword evidence="1" id="KW-1133">Transmembrane helix</keyword>
<feature type="transmembrane region" description="Helical" evidence="1">
    <location>
        <begin position="12"/>
        <end position="31"/>
    </location>
</feature>